<protein>
    <recommendedName>
        <fullName evidence="6">TFIIS central domain-containing protein</fullName>
    </recommendedName>
</protein>
<dbReference type="Proteomes" id="UP001165060">
    <property type="component" value="Unassembled WGS sequence"/>
</dbReference>
<keyword evidence="3" id="KW-0862">Zinc</keyword>
<feature type="compositionally biased region" description="Polar residues" evidence="5">
    <location>
        <begin position="462"/>
        <end position="472"/>
    </location>
</feature>
<keyword evidence="1" id="KW-0479">Metal-binding</keyword>
<evidence type="ECO:0000313" key="7">
    <source>
        <dbReference type="EMBL" id="GMI22050.1"/>
    </source>
</evidence>
<dbReference type="SMART" id="SM00510">
    <property type="entry name" value="TFS2M"/>
    <property type="match status" value="1"/>
</dbReference>
<keyword evidence="4" id="KW-0539">Nucleus</keyword>
<feature type="domain" description="TFIIS central" evidence="6">
    <location>
        <begin position="338"/>
        <end position="456"/>
    </location>
</feature>
<evidence type="ECO:0000256" key="2">
    <source>
        <dbReference type="ARBA" id="ARBA00022771"/>
    </source>
</evidence>
<sequence>MNSVANALTDLYNDTILEIPVETPETMLVDWYSKVLSWVWDYLTQTGFKKVKPNRNVRDAGKTPFTVYEAELLLNEGRKIFSSLQEPARRLVMKKTTVDVSFDAQADLLVVKNDSASLVATAARIFAALKQDHAKGSEWERKAYPLYEDPNLDYTMQTCSRSDREKIEVQLRELIRSARTQILTVDPDVRVTLFDVLRGEDGGDGSDEEGWEGGSDSDDDRDVDMLDADEDAEGAAQGLKRRRGEPSSSPKKRRKAAKPDAAKSQPTKAERQQQMLARNRAMVERRQETLDSLLAAKANGTLVAPPPPPPSTPSAPPSPTAPNPALARFLRTEEPKKIRDKTRFVFENALYNGHACLKYESPSVVYCVMMAFEIEAEIHAQFPGDKYSSKVRSLKFNLEDSTNPLVVARVLSGKISVKELVKMTSEDMASASVKKMREEAREEALKDRAFCKVEDLLGGGNKTSSGNTQSEGISRAAVAAPTAPPKPPPLPPSAENASAAALAAAGISSSFATASWAIPAADESPDHSKSGSAPSSPSSGPSAPRLPFVPSSPTMDLLDEEDPPAPAPDSASNEVRTAANIFDVEEFAALSSSARYGKYKFSLPSKDGRSPNIEFSSYLLLARNGEDLENRRPILDREIPNHSTVVGRSEFGTFDKFFRAKMKSGKYMACCVKISTASCSPQDKADFKKFYKELESVKRVAVCKSASGSTYYIVPPKFATQVPQLRHLGCTNSNNKHVGVTWLLYYCKVGSLKFRAFDESDNSVAVGPHGGPQRTGVISALLALVELKKAHWSKGLYFIFHVGPSAPPRDPSPEPPHARDVIQACNLSRFIHSSSTSTSSSSSSSPSSSSTSSSSPSSSSPSEPHEGTPDNVLSDFSSRGLLPDPATGCYKSATVIARHHNGGPVNWSSAHNGYLLVANRSATSLRATLREAFGDLADVGEQAVLRGVAAMDAGEQRNGVALVFAEFSLLHDRVLPLLQDN</sequence>
<evidence type="ECO:0000256" key="3">
    <source>
        <dbReference type="ARBA" id="ARBA00022833"/>
    </source>
</evidence>
<dbReference type="InterPro" id="IPR003618">
    <property type="entry name" value="TFIIS_cen_dom"/>
</dbReference>
<comment type="caution">
    <text evidence="7">The sequence shown here is derived from an EMBL/GenBank/DDBJ whole genome shotgun (WGS) entry which is preliminary data.</text>
</comment>
<feature type="region of interest" description="Disordered" evidence="5">
    <location>
        <begin position="300"/>
        <end position="324"/>
    </location>
</feature>
<feature type="region of interest" description="Disordered" evidence="5">
    <location>
        <begin position="456"/>
        <end position="497"/>
    </location>
</feature>
<feature type="region of interest" description="Disordered" evidence="5">
    <location>
        <begin position="521"/>
        <end position="573"/>
    </location>
</feature>
<proteinExistence type="predicted"/>
<evidence type="ECO:0000259" key="6">
    <source>
        <dbReference type="PROSITE" id="PS51321"/>
    </source>
</evidence>
<name>A0ABQ6M992_9STRA</name>
<dbReference type="PANTHER" id="PTHR11477">
    <property type="entry name" value="TRANSCRIPTION FACTOR S-II ZINC FINGER DOMAIN-CONTAINING PROTEIN"/>
    <property type="match status" value="1"/>
</dbReference>
<dbReference type="Pfam" id="PF07744">
    <property type="entry name" value="SPOC"/>
    <property type="match status" value="1"/>
</dbReference>
<evidence type="ECO:0000256" key="1">
    <source>
        <dbReference type="ARBA" id="ARBA00022723"/>
    </source>
</evidence>
<evidence type="ECO:0000313" key="8">
    <source>
        <dbReference type="Proteomes" id="UP001165060"/>
    </source>
</evidence>
<feature type="compositionally biased region" description="Low complexity" evidence="5">
    <location>
        <begin position="833"/>
        <end position="862"/>
    </location>
</feature>
<dbReference type="InterPro" id="IPR012921">
    <property type="entry name" value="SPOC_C"/>
</dbReference>
<feature type="region of interest" description="Disordered" evidence="5">
    <location>
        <begin position="833"/>
        <end position="877"/>
    </location>
</feature>
<feature type="compositionally biased region" description="Pro residues" evidence="5">
    <location>
        <begin position="304"/>
        <end position="322"/>
    </location>
</feature>
<reference evidence="7 8" key="1">
    <citation type="journal article" date="2023" name="Commun. Biol.">
        <title>Genome analysis of Parmales, the sister group of diatoms, reveals the evolutionary specialization of diatoms from phago-mixotrophs to photoautotrophs.</title>
        <authorList>
            <person name="Ban H."/>
            <person name="Sato S."/>
            <person name="Yoshikawa S."/>
            <person name="Yamada K."/>
            <person name="Nakamura Y."/>
            <person name="Ichinomiya M."/>
            <person name="Sato N."/>
            <person name="Blanc-Mathieu R."/>
            <person name="Endo H."/>
            <person name="Kuwata A."/>
            <person name="Ogata H."/>
        </authorList>
    </citation>
    <scope>NUCLEOTIDE SEQUENCE [LARGE SCALE GENOMIC DNA]</scope>
</reference>
<evidence type="ECO:0000256" key="4">
    <source>
        <dbReference type="ARBA" id="ARBA00023242"/>
    </source>
</evidence>
<dbReference type="InterPro" id="IPR036575">
    <property type="entry name" value="TFIIS_cen_dom_sf"/>
</dbReference>
<dbReference type="Pfam" id="PF07500">
    <property type="entry name" value="TFIIS_M"/>
    <property type="match status" value="1"/>
</dbReference>
<organism evidence="7 8">
    <name type="scientific">Tetraparma gracilis</name>
    <dbReference type="NCBI Taxonomy" id="2962635"/>
    <lineage>
        <taxon>Eukaryota</taxon>
        <taxon>Sar</taxon>
        <taxon>Stramenopiles</taxon>
        <taxon>Ochrophyta</taxon>
        <taxon>Bolidophyceae</taxon>
        <taxon>Parmales</taxon>
        <taxon>Triparmaceae</taxon>
        <taxon>Tetraparma</taxon>
    </lineage>
</organism>
<dbReference type="PANTHER" id="PTHR11477:SF0">
    <property type="entry name" value="IP08861P-RELATED"/>
    <property type="match status" value="1"/>
</dbReference>
<dbReference type="EMBL" id="BRYB01002580">
    <property type="protein sequence ID" value="GMI22050.1"/>
    <property type="molecule type" value="Genomic_DNA"/>
</dbReference>
<dbReference type="SUPFAM" id="SSF46942">
    <property type="entry name" value="Elongation factor TFIIS domain 2"/>
    <property type="match status" value="1"/>
</dbReference>
<feature type="region of interest" description="Disordered" evidence="5">
    <location>
        <begin position="198"/>
        <end position="275"/>
    </location>
</feature>
<keyword evidence="2" id="KW-0863">Zinc-finger</keyword>
<feature type="compositionally biased region" description="Acidic residues" evidence="5">
    <location>
        <begin position="202"/>
        <end position="233"/>
    </location>
</feature>
<dbReference type="Gene3D" id="1.10.472.30">
    <property type="entry name" value="Transcription elongation factor S-II, central domain"/>
    <property type="match status" value="1"/>
</dbReference>
<keyword evidence="8" id="KW-1185">Reference proteome</keyword>
<gene>
    <name evidence="7" type="ORF">TeGR_g8389</name>
</gene>
<evidence type="ECO:0000256" key="5">
    <source>
        <dbReference type="SAM" id="MobiDB-lite"/>
    </source>
</evidence>
<dbReference type="PROSITE" id="PS51321">
    <property type="entry name" value="TFIIS_CENTRAL"/>
    <property type="match status" value="1"/>
</dbReference>
<feature type="compositionally biased region" description="Pro residues" evidence="5">
    <location>
        <begin position="482"/>
        <end position="492"/>
    </location>
</feature>
<feature type="compositionally biased region" description="Low complexity" evidence="5">
    <location>
        <begin position="530"/>
        <end position="543"/>
    </location>
</feature>
<accession>A0ABQ6M992</accession>